<dbReference type="InterPro" id="IPR010084">
    <property type="entry name" value="FabZ"/>
</dbReference>
<dbReference type="Pfam" id="PF07977">
    <property type="entry name" value="FabA"/>
    <property type="match status" value="1"/>
</dbReference>
<dbReference type="InterPro" id="IPR013114">
    <property type="entry name" value="FabA_FabZ"/>
</dbReference>
<evidence type="ECO:0000256" key="5">
    <source>
        <dbReference type="ARBA" id="ARBA00022556"/>
    </source>
</evidence>
<dbReference type="SUPFAM" id="SSF54637">
    <property type="entry name" value="Thioesterase/thiol ester dehydrase-isomerase"/>
    <property type="match status" value="1"/>
</dbReference>
<dbReference type="NCBIfam" id="NF000582">
    <property type="entry name" value="PRK00006.1"/>
    <property type="match status" value="1"/>
</dbReference>
<sequence length="156" mass="17219">MSEQDDIRAIMRMVPHRFPFLLVDRVLDCEPGKSITAIKNVTINEPFFPGHFPGHPVMPGVLILEALAQAGLILGMRTVDSADGTIVYFAGIDKARFKRQVIPGDQLLLKIVIGSAKKRIWRFDAEAWVGDELACRAQLMAIPAKPDEQPEAADAN</sequence>
<feature type="active site" evidence="9">
    <location>
        <position position="51"/>
    </location>
</feature>
<evidence type="ECO:0000256" key="6">
    <source>
        <dbReference type="ARBA" id="ARBA00023098"/>
    </source>
</evidence>
<proteinExistence type="inferred from homology"/>
<keyword evidence="5 9" id="KW-0441">Lipid A biosynthesis</keyword>
<evidence type="ECO:0000256" key="7">
    <source>
        <dbReference type="ARBA" id="ARBA00023239"/>
    </source>
</evidence>
<dbReference type="InterPro" id="IPR029069">
    <property type="entry name" value="HotDog_dom_sf"/>
</dbReference>
<dbReference type="Proteomes" id="UP001460888">
    <property type="component" value="Unassembled WGS sequence"/>
</dbReference>
<accession>A0ABV2B3B7</accession>
<keyword evidence="7 9" id="KW-0456">Lyase</keyword>
<dbReference type="EC" id="4.2.1.59" evidence="9"/>
<evidence type="ECO:0000256" key="1">
    <source>
        <dbReference type="ARBA" id="ARBA00004496"/>
    </source>
</evidence>
<dbReference type="GO" id="GO:0016829">
    <property type="term" value="F:lyase activity"/>
    <property type="evidence" value="ECO:0007669"/>
    <property type="project" value="UniProtKB-KW"/>
</dbReference>
<organism evidence="10 11">
    <name type="scientific">Salinisphaera dokdonensis CL-ES53</name>
    <dbReference type="NCBI Taxonomy" id="1304272"/>
    <lineage>
        <taxon>Bacteria</taxon>
        <taxon>Pseudomonadati</taxon>
        <taxon>Pseudomonadota</taxon>
        <taxon>Gammaproteobacteria</taxon>
        <taxon>Salinisphaerales</taxon>
        <taxon>Salinisphaeraceae</taxon>
        <taxon>Salinisphaera</taxon>
    </lineage>
</organism>
<dbReference type="CDD" id="cd01288">
    <property type="entry name" value="FabZ"/>
    <property type="match status" value="1"/>
</dbReference>
<dbReference type="NCBIfam" id="TIGR01750">
    <property type="entry name" value="fabZ"/>
    <property type="match status" value="1"/>
</dbReference>
<protein>
    <recommendedName>
        <fullName evidence="9">3-hydroxyacyl-[acyl-carrier-protein] dehydratase FabZ</fullName>
        <ecNumber evidence="9">4.2.1.59</ecNumber>
    </recommendedName>
    <alternativeName>
        <fullName evidence="9">(3R)-hydroxymyristoyl-[acyl-carrier-protein] dehydratase</fullName>
        <shortName evidence="9">(3R)-hydroxymyristoyl-ACP dehydrase</shortName>
    </alternativeName>
    <alternativeName>
        <fullName evidence="9">Beta-hydroxyacyl-ACP dehydratase</fullName>
    </alternativeName>
</protein>
<dbReference type="PANTHER" id="PTHR30272:SF1">
    <property type="entry name" value="3-HYDROXYACYL-[ACYL-CARRIER-PROTEIN] DEHYDRATASE"/>
    <property type="match status" value="1"/>
</dbReference>
<dbReference type="RefSeq" id="WP_353112489.1">
    <property type="nucleotide sequence ID" value="NZ_APND01000004.1"/>
</dbReference>
<dbReference type="EMBL" id="APND01000004">
    <property type="protein sequence ID" value="MES1930359.1"/>
    <property type="molecule type" value="Genomic_DNA"/>
</dbReference>
<dbReference type="PANTHER" id="PTHR30272">
    <property type="entry name" value="3-HYDROXYACYL-[ACYL-CARRIER-PROTEIN] DEHYDRATASE"/>
    <property type="match status" value="1"/>
</dbReference>
<evidence type="ECO:0000256" key="9">
    <source>
        <dbReference type="HAMAP-Rule" id="MF_00406"/>
    </source>
</evidence>
<keyword evidence="11" id="KW-1185">Reference proteome</keyword>
<comment type="function">
    <text evidence="8 9">Involved in unsaturated fatty acids biosynthesis. Catalyzes the dehydration of short chain beta-hydroxyacyl-ACPs and long chain saturated and unsaturated beta-hydroxyacyl-ACPs.</text>
</comment>
<keyword evidence="4 9" id="KW-0444">Lipid biosynthesis</keyword>
<comment type="subcellular location">
    <subcellularLocation>
        <location evidence="1 9">Cytoplasm</location>
    </subcellularLocation>
</comment>
<name>A0ABV2B3B7_9GAMM</name>
<gene>
    <name evidence="9 10" type="primary">fabZ</name>
    <name evidence="10" type="ORF">SADO_13928</name>
</gene>
<evidence type="ECO:0000313" key="10">
    <source>
        <dbReference type="EMBL" id="MES1930359.1"/>
    </source>
</evidence>
<evidence type="ECO:0000256" key="8">
    <source>
        <dbReference type="ARBA" id="ARBA00025049"/>
    </source>
</evidence>
<reference evidence="10 11" key="1">
    <citation type="submission" date="2013-03" db="EMBL/GenBank/DDBJ databases">
        <title>Salinisphaera dokdonensis CL-ES53 Genome Sequencing.</title>
        <authorList>
            <person name="Li C."/>
            <person name="Lai Q."/>
            <person name="Shao Z."/>
        </authorList>
    </citation>
    <scope>NUCLEOTIDE SEQUENCE [LARGE SCALE GENOMIC DNA]</scope>
    <source>
        <strain evidence="10 11">CL-ES53</strain>
    </source>
</reference>
<dbReference type="Gene3D" id="3.10.129.10">
    <property type="entry name" value="Hotdog Thioesterase"/>
    <property type="match status" value="1"/>
</dbReference>
<keyword evidence="3 9" id="KW-0963">Cytoplasm</keyword>
<evidence type="ECO:0000313" key="11">
    <source>
        <dbReference type="Proteomes" id="UP001460888"/>
    </source>
</evidence>
<evidence type="ECO:0000256" key="4">
    <source>
        <dbReference type="ARBA" id="ARBA00022516"/>
    </source>
</evidence>
<comment type="catalytic activity">
    <reaction evidence="9">
        <text>a (3R)-hydroxyacyl-[ACP] = a (2E)-enoyl-[ACP] + H2O</text>
        <dbReference type="Rhea" id="RHEA:13097"/>
        <dbReference type="Rhea" id="RHEA-COMP:9925"/>
        <dbReference type="Rhea" id="RHEA-COMP:9945"/>
        <dbReference type="ChEBI" id="CHEBI:15377"/>
        <dbReference type="ChEBI" id="CHEBI:78784"/>
        <dbReference type="ChEBI" id="CHEBI:78827"/>
        <dbReference type="EC" id="4.2.1.59"/>
    </reaction>
</comment>
<dbReference type="HAMAP" id="MF_00406">
    <property type="entry name" value="FabZ"/>
    <property type="match status" value="1"/>
</dbReference>
<comment type="similarity">
    <text evidence="2 9">Belongs to the thioester dehydratase family. FabZ subfamily.</text>
</comment>
<keyword evidence="6 9" id="KW-0443">Lipid metabolism</keyword>
<comment type="caution">
    <text evidence="10">The sequence shown here is derived from an EMBL/GenBank/DDBJ whole genome shotgun (WGS) entry which is preliminary data.</text>
</comment>
<evidence type="ECO:0000256" key="3">
    <source>
        <dbReference type="ARBA" id="ARBA00022490"/>
    </source>
</evidence>
<evidence type="ECO:0000256" key="2">
    <source>
        <dbReference type="ARBA" id="ARBA00009174"/>
    </source>
</evidence>